<dbReference type="Proteomes" id="UP000062645">
    <property type="component" value="Chromosome"/>
</dbReference>
<reference evidence="3" key="1">
    <citation type="submission" date="2015-07" db="EMBL/GenBank/DDBJ databases">
        <title>Genome Of Nitrogen-Fixing Cyanobacterium Nostoc piscinale CENA21 From Solimoes/Amazon River Floodplain Sediments And Comparative Genomics To Uncover Biosynthetic Natural Products Potential.</title>
        <authorList>
            <person name="Leao T.F."/>
            <person name="Leao P.N."/>
            <person name="Guimaraes P.I."/>
            <person name="de Melo A.G.C."/>
            <person name="Ramos R.T.J."/>
            <person name="Silva A."/>
            <person name="Fiore M.F."/>
            <person name="Schneider M.P.C."/>
        </authorList>
    </citation>
    <scope>NUCLEOTIDE SEQUENCE [LARGE SCALE GENOMIC DNA]</scope>
    <source>
        <strain evidence="3">CENA21</strain>
    </source>
</reference>
<dbReference type="InterPro" id="IPR050383">
    <property type="entry name" value="GlyoxalaseI/FosfomycinResist"/>
</dbReference>
<organism evidence="2 3">
    <name type="scientific">Nostoc piscinale CENA21</name>
    <dbReference type="NCBI Taxonomy" id="224013"/>
    <lineage>
        <taxon>Bacteria</taxon>
        <taxon>Bacillati</taxon>
        <taxon>Cyanobacteriota</taxon>
        <taxon>Cyanophyceae</taxon>
        <taxon>Nostocales</taxon>
        <taxon>Nostocaceae</taxon>
        <taxon>Nostoc</taxon>
    </lineage>
</organism>
<dbReference type="InterPro" id="IPR004360">
    <property type="entry name" value="Glyas_Fos-R_dOase_dom"/>
</dbReference>
<dbReference type="InterPro" id="IPR037523">
    <property type="entry name" value="VOC_core"/>
</dbReference>
<name>A0A0M4SQ54_9NOSO</name>
<sequence length="131" mass="15356">MNFTRFEHLNLACKDIAASQKFYQTLFPDWYVRAEGVYNGSRWLHFGNDQFYLTLNDYSEQNRVSQPYESIGINHVGFVIKDGEGMQKLLENAGIEYYTLTAPETKHRIYVNDPDGNEIELVEYQPDYALR</sequence>
<dbReference type="PANTHER" id="PTHR21366:SF14">
    <property type="entry name" value="GLYOXALASE DOMAIN-CONTAINING PROTEIN 5"/>
    <property type="match status" value="1"/>
</dbReference>
<dbReference type="RefSeq" id="WP_062290401.1">
    <property type="nucleotide sequence ID" value="NZ_CP012036.1"/>
</dbReference>
<dbReference type="KEGG" id="npz:ACX27_07475"/>
<dbReference type="AlphaFoldDB" id="A0A0M4SQ54"/>
<feature type="domain" description="VOC" evidence="1">
    <location>
        <begin position="5"/>
        <end position="124"/>
    </location>
</feature>
<gene>
    <name evidence="2" type="ORF">ACX27_07475</name>
</gene>
<dbReference type="Pfam" id="PF00903">
    <property type="entry name" value="Glyoxalase"/>
    <property type="match status" value="1"/>
</dbReference>
<protein>
    <submittedName>
        <fullName evidence="2">Glyoxalase/bleomycin resistance protein/dioxygenase</fullName>
    </submittedName>
</protein>
<keyword evidence="2" id="KW-0560">Oxidoreductase</keyword>
<dbReference type="PROSITE" id="PS51819">
    <property type="entry name" value="VOC"/>
    <property type="match status" value="1"/>
</dbReference>
<keyword evidence="3" id="KW-1185">Reference proteome</keyword>
<keyword evidence="2" id="KW-0223">Dioxygenase</keyword>
<dbReference type="PATRIC" id="fig|224013.5.peg.1816"/>
<accession>A0A0M4SQ54</accession>
<evidence type="ECO:0000313" key="3">
    <source>
        <dbReference type="Proteomes" id="UP000062645"/>
    </source>
</evidence>
<evidence type="ECO:0000259" key="1">
    <source>
        <dbReference type="PROSITE" id="PS51819"/>
    </source>
</evidence>
<proteinExistence type="predicted"/>
<dbReference type="OrthoDB" id="9813630at2"/>
<dbReference type="GO" id="GO:0051213">
    <property type="term" value="F:dioxygenase activity"/>
    <property type="evidence" value="ECO:0007669"/>
    <property type="project" value="UniProtKB-KW"/>
</dbReference>
<evidence type="ECO:0000313" key="2">
    <source>
        <dbReference type="EMBL" id="ALF52728.1"/>
    </source>
</evidence>
<dbReference type="InterPro" id="IPR029068">
    <property type="entry name" value="Glyas_Bleomycin-R_OHBP_Dase"/>
</dbReference>
<dbReference type="EMBL" id="CP012036">
    <property type="protein sequence ID" value="ALF52728.1"/>
    <property type="molecule type" value="Genomic_DNA"/>
</dbReference>
<dbReference type="PANTHER" id="PTHR21366">
    <property type="entry name" value="GLYOXALASE FAMILY PROTEIN"/>
    <property type="match status" value="1"/>
</dbReference>
<dbReference type="STRING" id="224013.ACX27_07475"/>
<reference evidence="2 3" key="2">
    <citation type="journal article" date="2016" name="Genome Announc.">
        <title>Draft Genome Sequence of the N2-Fixing Cyanobacterium Nostoc piscinale CENA21, Isolated from the Brazilian Amazon Floodplain.</title>
        <authorList>
            <person name="Leao T."/>
            <person name="Guimaraes P.I."/>
            <person name="de Melo A.G."/>
            <person name="Ramos R.T."/>
            <person name="Leao P.N."/>
            <person name="Silva A."/>
            <person name="Fiore M.F."/>
            <person name="Schneider M.P."/>
        </authorList>
    </citation>
    <scope>NUCLEOTIDE SEQUENCE [LARGE SCALE GENOMIC DNA]</scope>
    <source>
        <strain evidence="2 3">CENA21</strain>
    </source>
</reference>
<dbReference type="SUPFAM" id="SSF54593">
    <property type="entry name" value="Glyoxalase/Bleomycin resistance protein/Dihydroxybiphenyl dioxygenase"/>
    <property type="match status" value="1"/>
</dbReference>
<dbReference type="Gene3D" id="3.10.180.10">
    <property type="entry name" value="2,3-Dihydroxybiphenyl 1,2-Dioxygenase, domain 1"/>
    <property type="match status" value="1"/>
</dbReference>